<name>A0A9W9EY50_9EURO</name>
<dbReference type="RefSeq" id="XP_056471942.1">
    <property type="nucleotide sequence ID" value="XM_056621136.1"/>
</dbReference>
<accession>A0A9W9EY50</accession>
<feature type="region of interest" description="Disordered" evidence="1">
    <location>
        <begin position="1"/>
        <end position="27"/>
    </location>
</feature>
<dbReference type="GeneID" id="81360115"/>
<evidence type="ECO:0000256" key="1">
    <source>
        <dbReference type="SAM" id="MobiDB-lite"/>
    </source>
</evidence>
<feature type="compositionally biased region" description="Polar residues" evidence="1">
    <location>
        <begin position="1"/>
        <end position="14"/>
    </location>
</feature>
<dbReference type="Proteomes" id="UP001149074">
    <property type="component" value="Unassembled WGS sequence"/>
</dbReference>
<comment type="caution">
    <text evidence="2">The sequence shown here is derived from an EMBL/GenBank/DDBJ whole genome shotgun (WGS) entry which is preliminary data.</text>
</comment>
<sequence length="176" mass="19408">MSFLRQTVTPSEWSQVRDSRSPGSESRAEKKAIIAKFDVAGKMTLPLASGRFVMDKAFGIPGVWLQDGLRDSRSTADALHIQGSSGQRHVSFGRSLHGKSQSSCPSWLDHLYGSSRSAESIELVETRCRPYPDDDSVVRSLSGKLDLHKQVDALAHWTTILLVIALFHGTPQPYSK</sequence>
<dbReference type="AlphaFoldDB" id="A0A9W9EY50"/>
<dbReference type="EMBL" id="JAPQKI010000009">
    <property type="protein sequence ID" value="KAJ5089960.1"/>
    <property type="molecule type" value="Genomic_DNA"/>
</dbReference>
<reference evidence="2" key="1">
    <citation type="submission" date="2022-11" db="EMBL/GenBank/DDBJ databases">
        <authorList>
            <person name="Petersen C."/>
        </authorList>
    </citation>
    <scope>NUCLEOTIDE SEQUENCE</scope>
    <source>
        <strain evidence="2">IBT 30761</strain>
    </source>
</reference>
<reference evidence="2" key="2">
    <citation type="journal article" date="2023" name="IMA Fungus">
        <title>Comparative genomic study of the Penicillium genus elucidates a diverse pangenome and 15 lateral gene transfer events.</title>
        <authorList>
            <person name="Petersen C."/>
            <person name="Sorensen T."/>
            <person name="Nielsen M.R."/>
            <person name="Sondergaard T.E."/>
            <person name="Sorensen J.L."/>
            <person name="Fitzpatrick D.A."/>
            <person name="Frisvad J.C."/>
            <person name="Nielsen K.L."/>
        </authorList>
    </citation>
    <scope>NUCLEOTIDE SEQUENCE</scope>
    <source>
        <strain evidence="2">IBT 30761</strain>
    </source>
</reference>
<gene>
    <name evidence="2" type="ORF">N7532_008644</name>
</gene>
<proteinExistence type="predicted"/>
<evidence type="ECO:0000313" key="2">
    <source>
        <dbReference type="EMBL" id="KAJ5089960.1"/>
    </source>
</evidence>
<evidence type="ECO:0000313" key="3">
    <source>
        <dbReference type="Proteomes" id="UP001149074"/>
    </source>
</evidence>
<organism evidence="2 3">
    <name type="scientific">Penicillium argentinense</name>
    <dbReference type="NCBI Taxonomy" id="1131581"/>
    <lineage>
        <taxon>Eukaryota</taxon>
        <taxon>Fungi</taxon>
        <taxon>Dikarya</taxon>
        <taxon>Ascomycota</taxon>
        <taxon>Pezizomycotina</taxon>
        <taxon>Eurotiomycetes</taxon>
        <taxon>Eurotiomycetidae</taxon>
        <taxon>Eurotiales</taxon>
        <taxon>Aspergillaceae</taxon>
        <taxon>Penicillium</taxon>
    </lineage>
</organism>
<protein>
    <submittedName>
        <fullName evidence="2">Uncharacterized protein</fullName>
    </submittedName>
</protein>
<feature type="compositionally biased region" description="Basic and acidic residues" evidence="1">
    <location>
        <begin position="15"/>
        <end position="27"/>
    </location>
</feature>
<keyword evidence="3" id="KW-1185">Reference proteome</keyword>